<reference evidence="2" key="1">
    <citation type="journal article" date="2021" name="Proc. Natl. Acad. Sci. U.S.A.">
        <title>A Catalog of Tens of Thousands of Viruses from Human Metagenomes Reveals Hidden Associations with Chronic Diseases.</title>
        <authorList>
            <person name="Tisza M.J."/>
            <person name="Buck C.B."/>
        </authorList>
    </citation>
    <scope>NUCLEOTIDE SEQUENCE</scope>
    <source>
        <strain evidence="2">CtmYS12</strain>
    </source>
</reference>
<sequence>MADAKKCDRCGKFYIKNEQEFIGCVLKHFSLMGSNNMYFDLCDECIGRLWTFLDFPIETDDAIDHYNQSKEDDKRSDDTSTLDTTKMSGESSSSL</sequence>
<proteinExistence type="predicted"/>
<feature type="compositionally biased region" description="Polar residues" evidence="1">
    <location>
        <begin position="79"/>
        <end position="95"/>
    </location>
</feature>
<evidence type="ECO:0000256" key="1">
    <source>
        <dbReference type="SAM" id="MobiDB-lite"/>
    </source>
</evidence>
<protein>
    <submittedName>
        <fullName evidence="2">Uncharacterized protein</fullName>
    </submittedName>
</protein>
<feature type="compositionally biased region" description="Basic and acidic residues" evidence="1">
    <location>
        <begin position="66"/>
        <end position="78"/>
    </location>
</feature>
<dbReference type="EMBL" id="BK015347">
    <property type="protein sequence ID" value="DAE02554.1"/>
    <property type="molecule type" value="Genomic_DNA"/>
</dbReference>
<accession>A0A8S5P6D4</accession>
<evidence type="ECO:0000313" key="2">
    <source>
        <dbReference type="EMBL" id="DAE02554.1"/>
    </source>
</evidence>
<feature type="region of interest" description="Disordered" evidence="1">
    <location>
        <begin position="66"/>
        <end position="95"/>
    </location>
</feature>
<organism evidence="2">
    <name type="scientific">Siphoviridae sp. ctmYS12</name>
    <dbReference type="NCBI Taxonomy" id="2825652"/>
    <lineage>
        <taxon>Viruses</taxon>
        <taxon>Duplodnaviria</taxon>
        <taxon>Heunggongvirae</taxon>
        <taxon>Uroviricota</taxon>
        <taxon>Caudoviricetes</taxon>
    </lineage>
</organism>
<name>A0A8S5P6D4_9CAUD</name>